<name>A0A1Q2GWH5_9GAMM</name>
<dbReference type="RefSeq" id="WP_077536163.1">
    <property type="nucleotide sequence ID" value="NZ_CP019628.1"/>
</dbReference>
<evidence type="ECO:0000256" key="2">
    <source>
        <dbReference type="SAM" id="Phobius"/>
    </source>
</evidence>
<dbReference type="NCBIfam" id="TIGR02099">
    <property type="entry name" value="YhdP family protein"/>
    <property type="match status" value="1"/>
</dbReference>
<dbReference type="InterPro" id="IPR011836">
    <property type="entry name" value="YhdP"/>
</dbReference>
<protein>
    <submittedName>
        <fullName evidence="4">TIGR02099 family protein</fullName>
    </submittedName>
</protein>
<evidence type="ECO:0000313" key="5">
    <source>
        <dbReference type="Proteomes" id="UP000188243"/>
    </source>
</evidence>
<keyword evidence="2" id="KW-0812">Transmembrane</keyword>
<feature type="domain" description="YhdP central" evidence="3">
    <location>
        <begin position="7"/>
        <end position="1248"/>
    </location>
</feature>
<dbReference type="InterPro" id="IPR025263">
    <property type="entry name" value="YhdP_central"/>
</dbReference>
<dbReference type="PANTHER" id="PTHR38690">
    <property type="entry name" value="PROTEASE-RELATED"/>
    <property type="match status" value="1"/>
</dbReference>
<dbReference type="PANTHER" id="PTHR38690:SF1">
    <property type="entry name" value="PROTEASE"/>
    <property type="match status" value="1"/>
</dbReference>
<evidence type="ECO:0000313" key="4">
    <source>
        <dbReference type="EMBL" id="AQP99453.1"/>
    </source>
</evidence>
<organism evidence="4 5">
    <name type="scientific">Pseudoalteromonas aliena</name>
    <dbReference type="NCBI Taxonomy" id="247523"/>
    <lineage>
        <taxon>Bacteria</taxon>
        <taxon>Pseudomonadati</taxon>
        <taxon>Pseudomonadota</taxon>
        <taxon>Gammaproteobacteria</taxon>
        <taxon>Alteromonadales</taxon>
        <taxon>Pseudoalteromonadaceae</taxon>
        <taxon>Pseudoalteromonas</taxon>
    </lineage>
</organism>
<feature type="compositionally biased region" description="Polar residues" evidence="1">
    <location>
        <begin position="1262"/>
        <end position="1278"/>
    </location>
</feature>
<gene>
    <name evidence="4" type="ORF">B0W48_06330</name>
</gene>
<dbReference type="EMBL" id="CP019628">
    <property type="protein sequence ID" value="AQP99453.1"/>
    <property type="molecule type" value="Genomic_DNA"/>
</dbReference>
<accession>A0A1Q2GWH5</accession>
<proteinExistence type="predicted"/>
<dbReference type="Pfam" id="PF13116">
    <property type="entry name" value="YhdP"/>
    <property type="match status" value="1"/>
</dbReference>
<evidence type="ECO:0000256" key="1">
    <source>
        <dbReference type="SAM" id="MobiDB-lite"/>
    </source>
</evidence>
<dbReference type="Proteomes" id="UP000188243">
    <property type="component" value="Chromosome"/>
</dbReference>
<keyword evidence="2" id="KW-0472">Membrane</keyword>
<sequence>MKVKAACFFCFRKLWQTCAITLVILAVIVSILKYTLPYANDYKSNIETYLYDKFAISLSIGAISASWQGSGPALVLENLSFKDNETAPISLTIAKTSLELNLWESLKTLQFKSNYFVINGFHTSVNVANLFNSNETEEVSFEQKELIEELFLGETGHFAVENSSINFVLEDGTERKLLLRNITWQNEENQHLGSGTLALPGISVGNFDARIALTGETIEQVAGNIYVQANKVDVSNLLSQYINTEKQQLSSDINLQAWLKFEKGLVSDIKMQWLPSFVRWKSAEQNQQVSLSEGGFHLYPEQNSWHLKSTGLTFNSNKTTWPSLKFEAQLGAQKQLWLEQVDLGLLANLAELTRFDALKPFLNRQPSGQIKQAYVSFNNAQQWQLWFEANEIGWQELDSIPAVQGLRVNGLVNQSRGRISLFGENGTFVTGDSFSNDIAYNQLNIVLDLAKQNDSWHISSDNIWFDNNEVTLVAEMALSLGKTPRLDLYAEAFAPDASIAGHYFPLKAMSSELVSYLNGAIKGGEIAKTQILFAGPVSGFPFADGSGQFNVLAQIDNATYEFDPDWPTVTDANVALHFANERMDIYSQQGKLVNLDIGSSVKVSIADLMNADEVIVQIDKKAPMEKLHDFFAATPIANPLADIFTVVQGTGEAKASIELLIGSKFEDGASVSGKVDLSNLPVFIATPGIDLKNLNGELNFKNDNITLQNATATWLGMPLNINYSSKSDAKNYQVNIDINAQLDANTLIARGQGILKDYLKGQSDVDIGLVLNFTEQGFNYRAQVTSELLGLTSNLPVPYNKTSEQIWALDAVVQGDEISNLITANANQQFYFNAILENNKSQFSNAHFVLGKQDLGLSPKDLSVNINLEQTELVPWIDLIDQIIDAAKDDPDSQSSGIMPPLNKVVANIGTFNASSIVFNDFEMQLAPTQSDLSLKLNAKELRAGVFIPTSQPSQPIRINADYLRLNFAQRIQQELDIKDAELDEDLSWLTKVPAIEFECSDCKISHYQLDKVSASLLGDGKRLVISELVVDKGDHVLRTKGQWENGLTNLNGELKSDDVGALFDEFDITTAIKDSKTNINYNLGWQGAPYDFDVASLSGEIQWDLGEGHLTEVSDGGARVFSLLSLDSLVRKLKLDFRDVFSKGFFYNSMQGSMQLENGIAYTKDTKMDGVPADLTIKGYANLNTLDINYDLAVAPQVTSSIPVIVAWMVNPVTGLAALALDKVIHSANVISEINFKVTGKMNDPVVQELDRKSREVTLPQAAQNQPQTSTELTLKNTDVKAANE</sequence>
<evidence type="ECO:0000259" key="3">
    <source>
        <dbReference type="Pfam" id="PF13116"/>
    </source>
</evidence>
<dbReference type="STRING" id="247523.B0W48_06330"/>
<reference evidence="4 5" key="1">
    <citation type="submission" date="2017-02" db="EMBL/GenBank/DDBJ databases">
        <title>Complete genome sequence of the cold-active Pseudoalteromonas aliena strain EH1 isolated from Arctic seawater.</title>
        <authorList>
            <person name="Kim E."/>
            <person name="Heo E."/>
            <person name="Kim H."/>
            <person name="Kim D."/>
        </authorList>
    </citation>
    <scope>NUCLEOTIDE SEQUENCE [LARGE SCALE GENOMIC DNA]</scope>
    <source>
        <strain evidence="4 5">EH1</strain>
    </source>
</reference>
<keyword evidence="2" id="KW-1133">Transmembrane helix</keyword>
<feature type="region of interest" description="Disordered" evidence="1">
    <location>
        <begin position="1256"/>
        <end position="1286"/>
    </location>
</feature>
<dbReference type="KEGG" id="paln:B0W48_06330"/>
<feature type="transmembrane region" description="Helical" evidence="2">
    <location>
        <begin position="14"/>
        <end position="36"/>
    </location>
</feature>